<comment type="caution">
    <text evidence="2">The sequence shown here is derived from an EMBL/GenBank/DDBJ whole genome shotgun (WGS) entry which is preliminary data.</text>
</comment>
<dbReference type="AlphaFoldDB" id="A0A1Q5NZL6"/>
<dbReference type="STRING" id="1714354.BLL40_15550"/>
<dbReference type="Proteomes" id="UP000186524">
    <property type="component" value="Unassembled WGS sequence"/>
</dbReference>
<dbReference type="EMBL" id="MRWQ01000022">
    <property type="protein sequence ID" value="OKL35457.1"/>
    <property type="molecule type" value="Genomic_DNA"/>
</dbReference>
<gene>
    <name evidence="2" type="ORF">BLL40_15550</name>
</gene>
<reference evidence="2 3" key="1">
    <citation type="submission" date="2016-12" db="EMBL/GenBank/DDBJ databases">
        <title>Domibacillus sp. SAOS 44 whole genome sequencing.</title>
        <authorList>
            <person name="Verma A."/>
            <person name="Krishnamurthi S."/>
        </authorList>
    </citation>
    <scope>NUCLEOTIDE SEQUENCE [LARGE SCALE GENOMIC DNA]</scope>
    <source>
        <strain evidence="2 3">SAOS 44</strain>
    </source>
</reference>
<dbReference type="OrthoDB" id="2588856at2"/>
<evidence type="ECO:0000313" key="3">
    <source>
        <dbReference type="Proteomes" id="UP000186524"/>
    </source>
</evidence>
<evidence type="ECO:0000259" key="1">
    <source>
        <dbReference type="Pfam" id="PF13349"/>
    </source>
</evidence>
<organism evidence="2 3">
    <name type="scientific">Domibacillus mangrovi</name>
    <dbReference type="NCBI Taxonomy" id="1714354"/>
    <lineage>
        <taxon>Bacteria</taxon>
        <taxon>Bacillati</taxon>
        <taxon>Bacillota</taxon>
        <taxon>Bacilli</taxon>
        <taxon>Bacillales</taxon>
        <taxon>Bacillaceae</taxon>
        <taxon>Domibacillus</taxon>
    </lineage>
</organism>
<proteinExistence type="predicted"/>
<accession>A0A1Q5NZL6</accession>
<feature type="domain" description="DUF4097" evidence="1">
    <location>
        <begin position="46"/>
        <end position="303"/>
    </location>
</feature>
<dbReference type="PANTHER" id="PTHR34094">
    <property type="match status" value="1"/>
</dbReference>
<dbReference type="Pfam" id="PF13349">
    <property type="entry name" value="DUF4097"/>
    <property type="match status" value="1"/>
</dbReference>
<evidence type="ECO:0000313" key="2">
    <source>
        <dbReference type="EMBL" id="OKL35457.1"/>
    </source>
</evidence>
<dbReference type="InterPro" id="IPR025164">
    <property type="entry name" value="Toastrack_DUF4097"/>
</dbReference>
<dbReference type="PANTHER" id="PTHR34094:SF1">
    <property type="entry name" value="PROTEIN FAM185A"/>
    <property type="match status" value="1"/>
</dbReference>
<sequence>MFNMKKISLIALILLLVGAPGSLITFKKMNHSVSVLAEKAIADQNITRLSVTTDNAAIEIIPTNKQETTVQVSGTAKKSSAYRFLADVEGTTLSVQLKERQTKLYNFDFISTSLLLKIYVPEKVYDSLIISSDNGRVKAENLRVKDVKARISNGRVELRDIKGSTVTVETDNGRIQAENLDVKQVKAKTSNGRIDLKNVSSSAVLVKADNGKIALDDVDGKMVGEVKNGMISLMTNHLDRAIEFESDNGNIEIQTEKEPTNTAFDVSVDNGKIDILNGYRPNEIIGDGNHLIKLTTVNGKISIAKQKTINK</sequence>
<dbReference type="RefSeq" id="WP_073712771.1">
    <property type="nucleotide sequence ID" value="NZ_MRWQ01000022.1"/>
</dbReference>
<keyword evidence="3" id="KW-1185">Reference proteome</keyword>
<dbReference type="Gene3D" id="2.160.20.120">
    <property type="match status" value="1"/>
</dbReference>
<protein>
    <recommendedName>
        <fullName evidence="1">DUF4097 domain-containing protein</fullName>
    </recommendedName>
</protein>
<name>A0A1Q5NZL6_9BACI</name>